<dbReference type="AlphaFoldDB" id="A0AAW4PJP6"/>
<keyword evidence="2" id="KW-1185">Reference proteome</keyword>
<dbReference type="Proteomes" id="UP001430455">
    <property type="component" value="Unassembled WGS sequence"/>
</dbReference>
<accession>A0AAW4PJP6</accession>
<dbReference type="EMBL" id="RKLT01000043">
    <property type="protein sequence ID" value="MBX0298193.1"/>
    <property type="molecule type" value="Genomic_DNA"/>
</dbReference>
<dbReference type="RefSeq" id="WP_220582782.1">
    <property type="nucleotide sequence ID" value="NZ_RKLT01000043.1"/>
</dbReference>
<protein>
    <submittedName>
        <fullName evidence="1">Uncharacterized protein</fullName>
    </submittedName>
</protein>
<comment type="caution">
    <text evidence="1">The sequence shown here is derived from an EMBL/GenBank/DDBJ whole genome shotgun (WGS) entry which is preliminary data.</text>
</comment>
<reference evidence="1 2" key="1">
    <citation type="submission" date="2021-06" db="EMBL/GenBank/DDBJ databases">
        <title>Halomicroarcula sp. a new haloarchaeum isolated from saline soil.</title>
        <authorList>
            <person name="Duran-Viseras A."/>
            <person name="Sanchez-Porro C."/>
            <person name="Ventosa A."/>
        </authorList>
    </citation>
    <scope>NUCLEOTIDE SEQUENCE [LARGE SCALE GENOMIC DNA]</scope>
    <source>
        <strain evidence="1 2">F27</strain>
    </source>
</reference>
<proteinExistence type="predicted"/>
<name>A0AAW4PJP6_9EURY</name>
<dbReference type="Pfam" id="PF24434">
    <property type="entry name" value="DUF7557"/>
    <property type="match status" value="1"/>
</dbReference>
<evidence type="ECO:0000313" key="2">
    <source>
        <dbReference type="Proteomes" id="UP001430455"/>
    </source>
</evidence>
<dbReference type="InterPro" id="IPR055979">
    <property type="entry name" value="DUF7557"/>
</dbReference>
<evidence type="ECO:0000313" key="1">
    <source>
        <dbReference type="EMBL" id="MBX0298193.1"/>
    </source>
</evidence>
<sequence length="54" mass="6191">MGATIVPTTIEINDELKVQLESHLKDDETIEDFIGELLSQYESDRTFLQEGYSK</sequence>
<gene>
    <name evidence="1" type="ORF">EGH23_25365</name>
</gene>
<organism evidence="1 2">
    <name type="scientific">Haloarcula nitratireducens</name>
    <dbReference type="NCBI Taxonomy" id="2487749"/>
    <lineage>
        <taxon>Archaea</taxon>
        <taxon>Methanobacteriati</taxon>
        <taxon>Methanobacteriota</taxon>
        <taxon>Stenosarchaea group</taxon>
        <taxon>Halobacteria</taxon>
        <taxon>Halobacteriales</taxon>
        <taxon>Haloarculaceae</taxon>
        <taxon>Haloarcula</taxon>
    </lineage>
</organism>